<feature type="non-terminal residue" evidence="2">
    <location>
        <position position="190"/>
    </location>
</feature>
<dbReference type="AlphaFoldDB" id="A0A381NEF5"/>
<sequence>MFGDSSGQVRQQESAKKKKTAQELKRALEFNQRPFLTYRDLPKIAKREAPRYQTAEPFPHIVIDNFFDRAIIRKVRREVNDMDRAVFHETADSHEIKQSTENDSHLGPFTWKLVQSLNSGAFVAFLEVLTGTKGLIVDPHLRGGGVHEIRRGGKLGIHADFNYYKRLRLYRRLNLLLYLNHGWDEAWGGH</sequence>
<evidence type="ECO:0000256" key="1">
    <source>
        <dbReference type="SAM" id="MobiDB-lite"/>
    </source>
</evidence>
<name>A0A381NEF5_9ZZZZ</name>
<dbReference type="EMBL" id="UINC01000305">
    <property type="protein sequence ID" value="SUZ52951.1"/>
    <property type="molecule type" value="Genomic_DNA"/>
</dbReference>
<feature type="region of interest" description="Disordered" evidence="1">
    <location>
        <begin position="1"/>
        <end position="23"/>
    </location>
</feature>
<feature type="compositionally biased region" description="Polar residues" evidence="1">
    <location>
        <begin position="1"/>
        <end position="12"/>
    </location>
</feature>
<protein>
    <recommendedName>
        <fullName evidence="3">Prolyl 4-hydroxylase alpha subunit Fe(2+) 2OG dioxygenase domain-containing protein</fullName>
    </recommendedName>
</protein>
<gene>
    <name evidence="2" type="ORF">METZ01_LOCUS5805</name>
</gene>
<organism evidence="2">
    <name type="scientific">marine metagenome</name>
    <dbReference type="NCBI Taxonomy" id="408172"/>
    <lineage>
        <taxon>unclassified sequences</taxon>
        <taxon>metagenomes</taxon>
        <taxon>ecological metagenomes</taxon>
    </lineage>
</organism>
<dbReference type="Gene3D" id="2.60.120.620">
    <property type="entry name" value="q2cbj1_9rhob like domain"/>
    <property type="match status" value="1"/>
</dbReference>
<evidence type="ECO:0000313" key="2">
    <source>
        <dbReference type="EMBL" id="SUZ52951.1"/>
    </source>
</evidence>
<accession>A0A381NEF5</accession>
<reference evidence="2" key="1">
    <citation type="submission" date="2018-05" db="EMBL/GenBank/DDBJ databases">
        <authorList>
            <person name="Lanie J.A."/>
            <person name="Ng W.-L."/>
            <person name="Kazmierczak K.M."/>
            <person name="Andrzejewski T.M."/>
            <person name="Davidsen T.M."/>
            <person name="Wayne K.J."/>
            <person name="Tettelin H."/>
            <person name="Glass J.I."/>
            <person name="Rusch D."/>
            <person name="Podicherti R."/>
            <person name="Tsui H.-C.T."/>
            <person name="Winkler M.E."/>
        </authorList>
    </citation>
    <scope>NUCLEOTIDE SEQUENCE</scope>
</reference>
<evidence type="ECO:0008006" key="3">
    <source>
        <dbReference type="Google" id="ProtNLM"/>
    </source>
</evidence>
<proteinExistence type="predicted"/>